<dbReference type="RefSeq" id="WP_006969509.1">
    <property type="nucleotide sequence ID" value="NZ_ABCS01000004.1"/>
</dbReference>
<comment type="caution">
    <text evidence="1">The sequence shown here is derived from an EMBL/GenBank/DDBJ whole genome shotgun (WGS) entry which is preliminary data.</text>
</comment>
<keyword evidence="2" id="KW-1185">Reference proteome</keyword>
<evidence type="ECO:0008006" key="3">
    <source>
        <dbReference type="Google" id="ProtNLM"/>
    </source>
</evidence>
<dbReference type="PANTHER" id="PTHR38479:SF2">
    <property type="entry name" value="WINGED HELIX DNA-BINDING DOMAIN-CONTAINING PROTEIN"/>
    <property type="match status" value="1"/>
</dbReference>
<reference evidence="1 2" key="1">
    <citation type="submission" date="2007-06" db="EMBL/GenBank/DDBJ databases">
        <authorList>
            <person name="Shimkets L."/>
            <person name="Ferriera S."/>
            <person name="Johnson J."/>
            <person name="Kravitz S."/>
            <person name="Beeson K."/>
            <person name="Sutton G."/>
            <person name="Rogers Y.-H."/>
            <person name="Friedman R."/>
            <person name="Frazier M."/>
            <person name="Venter J.C."/>
        </authorList>
    </citation>
    <scope>NUCLEOTIDE SEQUENCE [LARGE SCALE GENOMIC DNA]</scope>
    <source>
        <strain evidence="1 2">SIR-1</strain>
    </source>
</reference>
<dbReference type="eggNOG" id="COG3214">
    <property type="taxonomic scope" value="Bacteria"/>
</dbReference>
<dbReference type="STRING" id="391625.PPSIR1_40150"/>
<dbReference type="Pfam" id="PF06224">
    <property type="entry name" value="AlkZ-like"/>
    <property type="match status" value="1"/>
</dbReference>
<protein>
    <recommendedName>
        <fullName evidence="3">Winged helix DNA-binding domain-containing protein</fullName>
    </recommendedName>
</protein>
<dbReference type="OrthoDB" id="5495411at2"/>
<evidence type="ECO:0000313" key="1">
    <source>
        <dbReference type="EMBL" id="EDM81232.1"/>
    </source>
</evidence>
<gene>
    <name evidence="1" type="ORF">PPSIR1_40150</name>
</gene>
<organism evidence="1 2">
    <name type="scientific">Plesiocystis pacifica SIR-1</name>
    <dbReference type="NCBI Taxonomy" id="391625"/>
    <lineage>
        <taxon>Bacteria</taxon>
        <taxon>Pseudomonadati</taxon>
        <taxon>Myxococcota</taxon>
        <taxon>Polyangia</taxon>
        <taxon>Nannocystales</taxon>
        <taxon>Nannocystaceae</taxon>
        <taxon>Plesiocystis</taxon>
    </lineage>
</organism>
<dbReference type="AlphaFoldDB" id="A6FYG0"/>
<dbReference type="PANTHER" id="PTHR38479">
    <property type="entry name" value="LMO0824 PROTEIN"/>
    <property type="match status" value="1"/>
</dbReference>
<name>A6FYG0_9BACT</name>
<sequence>MTADRLSIAQAQRAWWLAQGFAPSTERAPDEVLAAHTWARALGGADPYFALFARGVPVDFGVVEEALRSGAIRISPAVRGCMYLVPKAHADACLAVAQRLTAKRNARDLDKAGGTARQLTKTTKAVLAALDRDGPATTTELRKHAKVAKAITSFGAKGKKVGLSSSLPPALRTLEFEGAIERRPVGARLDTESFEWSVRRRGLEPGRDDLHELLQWLAQLFFGWYGPASLEHFVTWSGATKTAAREAIAALEDTLVEVEVEVVGRDEPVAMLASPASLELAHSRAKAKGEALVGLQDPFLVVRGGPACVCPPAQLDLEIPRWGRSGGGPIRSTQYPHLRSVLVDGQLAGFWEVDAALEAQHLTWLTRPSKAAAKRVERQLRAVRGFMAESLGHAKIYAIDSAKKIDARFELVRELEV</sequence>
<evidence type="ECO:0000313" key="2">
    <source>
        <dbReference type="Proteomes" id="UP000005801"/>
    </source>
</evidence>
<dbReference type="Proteomes" id="UP000005801">
    <property type="component" value="Unassembled WGS sequence"/>
</dbReference>
<dbReference type="InterPro" id="IPR009351">
    <property type="entry name" value="AlkZ-like"/>
</dbReference>
<proteinExistence type="predicted"/>
<dbReference type="EMBL" id="ABCS01000004">
    <property type="protein sequence ID" value="EDM81232.1"/>
    <property type="molecule type" value="Genomic_DNA"/>
</dbReference>
<accession>A6FYG0</accession>